<protein>
    <submittedName>
        <fullName evidence="2">Uncharacterized protein</fullName>
    </submittedName>
</protein>
<keyword evidence="1" id="KW-0812">Transmembrane</keyword>
<keyword evidence="1" id="KW-1133">Transmembrane helix</keyword>
<gene>
    <name evidence="2" type="ORF">A3A02_03150</name>
</gene>
<keyword evidence="1" id="KW-0472">Membrane</keyword>
<feature type="transmembrane region" description="Helical" evidence="1">
    <location>
        <begin position="117"/>
        <end position="136"/>
    </location>
</feature>
<dbReference type="EMBL" id="MHIM01000003">
    <property type="protein sequence ID" value="OGY53226.1"/>
    <property type="molecule type" value="Genomic_DNA"/>
</dbReference>
<dbReference type="Proteomes" id="UP000177376">
    <property type="component" value="Unassembled WGS sequence"/>
</dbReference>
<evidence type="ECO:0000256" key="1">
    <source>
        <dbReference type="SAM" id="Phobius"/>
    </source>
</evidence>
<sequence length="155" mass="17165">MNFYNWNFLKSCFFIGLIVAVLGGIAITILPEQREMISIVIKSALVTGLLPIGLVIGVWLMALTLLVGQGTLQEMAGWVKERSWGHIFTVPGIFGLILMMCMNGPDIVRAHQETDPDLVMIWGLVSFGLLGIGWFINHFPTSTCIVRNWSQGDSQ</sequence>
<comment type="caution">
    <text evidence="2">The sequence shown here is derived from an EMBL/GenBank/DDBJ whole genome shotgun (WGS) entry which is preliminary data.</text>
</comment>
<feature type="transmembrane region" description="Helical" evidence="1">
    <location>
        <begin position="87"/>
        <end position="105"/>
    </location>
</feature>
<name>A0A1G1YN45_9BACT</name>
<accession>A0A1G1YN45</accession>
<evidence type="ECO:0000313" key="3">
    <source>
        <dbReference type="Proteomes" id="UP000177376"/>
    </source>
</evidence>
<reference evidence="2 3" key="1">
    <citation type="journal article" date="2016" name="Nat. Commun.">
        <title>Thousands of microbial genomes shed light on interconnected biogeochemical processes in an aquifer system.</title>
        <authorList>
            <person name="Anantharaman K."/>
            <person name="Brown C.T."/>
            <person name="Hug L.A."/>
            <person name="Sharon I."/>
            <person name="Castelle C.J."/>
            <person name="Probst A.J."/>
            <person name="Thomas B.C."/>
            <person name="Singh A."/>
            <person name="Wilkins M.J."/>
            <person name="Karaoz U."/>
            <person name="Brodie E.L."/>
            <person name="Williams K.H."/>
            <person name="Hubbard S.S."/>
            <person name="Banfield J.F."/>
        </authorList>
    </citation>
    <scope>NUCLEOTIDE SEQUENCE [LARGE SCALE GENOMIC DNA]</scope>
</reference>
<proteinExistence type="predicted"/>
<evidence type="ECO:0000313" key="2">
    <source>
        <dbReference type="EMBL" id="OGY53226.1"/>
    </source>
</evidence>
<organism evidence="2 3">
    <name type="scientific">Candidatus Buchananbacteria bacterium RIFCSPLOWO2_01_FULL_39_33</name>
    <dbReference type="NCBI Taxonomy" id="1797543"/>
    <lineage>
        <taxon>Bacteria</taxon>
        <taxon>Candidatus Buchananiibacteriota</taxon>
    </lineage>
</organism>
<feature type="transmembrane region" description="Helical" evidence="1">
    <location>
        <begin position="6"/>
        <end position="31"/>
    </location>
</feature>
<dbReference type="AlphaFoldDB" id="A0A1G1YN45"/>
<feature type="transmembrane region" description="Helical" evidence="1">
    <location>
        <begin position="43"/>
        <end position="67"/>
    </location>
</feature>